<dbReference type="KEGG" id="vvp:112929573"/>
<dbReference type="RefSeq" id="XP_025867488.2">
    <property type="nucleotide sequence ID" value="XM_026011703.2"/>
</dbReference>
<dbReference type="Proteomes" id="UP001652641">
    <property type="component" value="Chromosome 2"/>
</dbReference>
<reference key="1">
    <citation type="submission" date="2019-01" db="UniProtKB">
        <authorList>
            <consortium name="RefSeq"/>
        </authorList>
    </citation>
    <scope>IDENTIFICATION</scope>
</reference>
<feature type="region of interest" description="Disordered" evidence="1">
    <location>
        <begin position="1"/>
        <end position="114"/>
    </location>
</feature>
<dbReference type="GeneID" id="112929573"/>
<evidence type="ECO:0000313" key="2">
    <source>
        <dbReference type="Proteomes" id="UP001652641"/>
    </source>
</evidence>
<keyword evidence="2" id="KW-1185">Reference proteome</keyword>
<organism evidence="2 3">
    <name type="scientific">Vulpes vulpes</name>
    <name type="common">Red fox</name>
    <dbReference type="NCBI Taxonomy" id="9627"/>
    <lineage>
        <taxon>Eukaryota</taxon>
        <taxon>Metazoa</taxon>
        <taxon>Chordata</taxon>
        <taxon>Craniata</taxon>
        <taxon>Vertebrata</taxon>
        <taxon>Euteleostomi</taxon>
        <taxon>Mammalia</taxon>
        <taxon>Eutheria</taxon>
        <taxon>Laurasiatheria</taxon>
        <taxon>Carnivora</taxon>
        <taxon>Caniformia</taxon>
        <taxon>Canidae</taxon>
        <taxon>Vulpes</taxon>
    </lineage>
</organism>
<protein>
    <submittedName>
        <fullName evidence="3">Uncharacterized protein</fullName>
    </submittedName>
</protein>
<name>A0A3Q7TCJ9_VULVU</name>
<reference evidence="3" key="3">
    <citation type="submission" date="2025-08" db="UniProtKB">
        <authorList>
            <consortium name="RefSeq"/>
        </authorList>
    </citation>
    <scope>IDENTIFICATION</scope>
    <source>
        <tissue evidence="3">Cell line</tissue>
    </source>
</reference>
<reference evidence="2" key="2">
    <citation type="submission" date="2025-05" db="UniProtKB">
        <authorList>
            <consortium name="RefSeq"/>
        </authorList>
    </citation>
    <scope>NUCLEOTIDE SEQUENCE [LARGE SCALE GENOMIC DNA]</scope>
</reference>
<gene>
    <name evidence="3" type="primary">LOC112929573</name>
</gene>
<proteinExistence type="predicted"/>
<accession>A0A3Q7TCJ9</accession>
<evidence type="ECO:0000313" key="3">
    <source>
        <dbReference type="RefSeq" id="XP_025867488.2"/>
    </source>
</evidence>
<dbReference type="AlphaFoldDB" id="A0A3Q7TCJ9"/>
<sequence length="234" mass="24502">MSLWPQNPTIKGDQRQGRLGHKHRGFPTGEARTLCGDDCRGGRASRGAHGRALRAERGGRPPRAQRLAAPGGESGSTRAAGGARGSRVGRGRGPLPQCAPPPRPGRPDGERGRRARAGCACAPAPGAIKASPPAATSASSCPEQPIHLLQRHLLWTWTLRPALALLVVPVPAMAPASVRDANAPPARRAAAPAALQNVRNAPRIVCAKAEKGRKLRPRSVAAASEDMRLPMNQV</sequence>
<evidence type="ECO:0000256" key="1">
    <source>
        <dbReference type="SAM" id="MobiDB-lite"/>
    </source>
</evidence>